<organism evidence="1">
    <name type="scientific">marine metagenome</name>
    <dbReference type="NCBI Taxonomy" id="408172"/>
    <lineage>
        <taxon>unclassified sequences</taxon>
        <taxon>metagenomes</taxon>
        <taxon>ecological metagenomes</taxon>
    </lineage>
</organism>
<accession>A0A382KDP6</accession>
<sequence length="107" mass="12599">MCEADASNNKNSAETRRRLICSRRFLFLEHPWCVDERKRIMSTATPSLRVDPANPNHHLWNNHGTWWLHYTLHLPDYTKRRIRKSLSTRSLEAARAKRDTFLTALAA</sequence>
<reference evidence="1" key="1">
    <citation type="submission" date="2018-05" db="EMBL/GenBank/DDBJ databases">
        <authorList>
            <person name="Lanie J.A."/>
            <person name="Ng W.-L."/>
            <person name="Kazmierczak K.M."/>
            <person name="Andrzejewski T.M."/>
            <person name="Davidsen T.M."/>
            <person name="Wayne K.J."/>
            <person name="Tettelin H."/>
            <person name="Glass J.I."/>
            <person name="Rusch D."/>
            <person name="Podicherti R."/>
            <person name="Tsui H.-C.T."/>
            <person name="Winkler M.E."/>
        </authorList>
    </citation>
    <scope>NUCLEOTIDE SEQUENCE</scope>
</reference>
<gene>
    <name evidence="1" type="ORF">METZ01_LOCUS274549</name>
</gene>
<name>A0A382KDP6_9ZZZZ</name>
<evidence type="ECO:0000313" key="1">
    <source>
        <dbReference type="EMBL" id="SVC21695.1"/>
    </source>
</evidence>
<proteinExistence type="predicted"/>
<dbReference type="AlphaFoldDB" id="A0A382KDP6"/>
<dbReference type="EMBL" id="UINC01079576">
    <property type="protein sequence ID" value="SVC21695.1"/>
    <property type="molecule type" value="Genomic_DNA"/>
</dbReference>
<protein>
    <submittedName>
        <fullName evidence="1">Uncharacterized protein</fullName>
    </submittedName>
</protein>